<evidence type="ECO:0000313" key="3">
    <source>
        <dbReference type="Proteomes" id="UP001235744"/>
    </source>
</evidence>
<gene>
    <name evidence="2" type="ORF">P8A19_04360</name>
</gene>
<dbReference type="SUPFAM" id="SSF52540">
    <property type="entry name" value="P-loop containing nucleoside triphosphate hydrolases"/>
    <property type="match status" value="1"/>
</dbReference>
<dbReference type="InterPro" id="IPR027417">
    <property type="entry name" value="P-loop_NTPase"/>
</dbReference>
<dbReference type="Gene3D" id="3.40.50.300">
    <property type="entry name" value="P-loop containing nucleotide triphosphate hydrolases"/>
    <property type="match status" value="1"/>
</dbReference>
<dbReference type="RefSeq" id="WP_306105792.1">
    <property type="nucleotide sequence ID" value="NZ_CP120988.1"/>
</dbReference>
<protein>
    <submittedName>
        <fullName evidence="2">AAA family ATPase</fullName>
    </submittedName>
</protein>
<organism evidence="2 3">
    <name type="scientific">Streptomyces poriferorum</name>
    <dbReference type="NCBI Taxonomy" id="2798799"/>
    <lineage>
        <taxon>Bacteria</taxon>
        <taxon>Bacillati</taxon>
        <taxon>Actinomycetota</taxon>
        <taxon>Actinomycetes</taxon>
        <taxon>Kitasatosporales</taxon>
        <taxon>Streptomycetaceae</taxon>
        <taxon>Streptomyces</taxon>
    </lineage>
</organism>
<dbReference type="Pfam" id="PF13191">
    <property type="entry name" value="AAA_16"/>
    <property type="match status" value="1"/>
</dbReference>
<accession>A0ABY9IHX3</accession>
<evidence type="ECO:0000259" key="1">
    <source>
        <dbReference type="Pfam" id="PF13191"/>
    </source>
</evidence>
<dbReference type="Proteomes" id="UP001235744">
    <property type="component" value="Chromosome"/>
</dbReference>
<name>A0ABY9IHX3_9ACTN</name>
<sequence>MTVGVGPRFVGREAEVAALVGEIGDGSALVVVEGEPGIGKSRLVRHVLGEAAGRTVLWCTAPALSEPFPLGPVVDGIRRLSPDRVPDGLSPMAGALRPLFPEWARLLPPPLDPLETAGATRHRLMKAVGSRWLGLRSAALTWNGATTEKVEVVRDGKVVATVPNTGRYTDRIAGRGRPSYTYRLCDVGTRHCSTEAEVDFTGPGTQAVG</sequence>
<feature type="domain" description="Orc1-like AAA ATPase" evidence="1">
    <location>
        <begin position="8"/>
        <end position="119"/>
    </location>
</feature>
<reference evidence="2 3" key="1">
    <citation type="submission" date="2023-03" db="EMBL/GenBank/DDBJ databases">
        <title>Isolation and description of six Streptomyces strains from soil environments, able to metabolize different microbial glucans.</title>
        <authorList>
            <person name="Widen T."/>
            <person name="Larsbrink J."/>
        </authorList>
    </citation>
    <scope>NUCLEOTIDE SEQUENCE [LARGE SCALE GENOMIC DNA]</scope>
    <source>
        <strain evidence="2 3">Alt2</strain>
    </source>
</reference>
<keyword evidence="3" id="KW-1185">Reference proteome</keyword>
<proteinExistence type="predicted"/>
<evidence type="ECO:0000313" key="2">
    <source>
        <dbReference type="EMBL" id="WLQ54720.1"/>
    </source>
</evidence>
<dbReference type="InterPro" id="IPR041664">
    <property type="entry name" value="AAA_16"/>
</dbReference>
<dbReference type="EMBL" id="CP120988">
    <property type="protein sequence ID" value="WLQ54720.1"/>
    <property type="molecule type" value="Genomic_DNA"/>
</dbReference>